<dbReference type="Proteomes" id="UP000314294">
    <property type="component" value="Unassembled WGS sequence"/>
</dbReference>
<evidence type="ECO:0000313" key="2">
    <source>
        <dbReference type="Proteomes" id="UP000314294"/>
    </source>
</evidence>
<evidence type="ECO:0000313" key="1">
    <source>
        <dbReference type="EMBL" id="TNN81443.1"/>
    </source>
</evidence>
<comment type="caution">
    <text evidence="1">The sequence shown here is derived from an EMBL/GenBank/DDBJ whole genome shotgun (WGS) entry which is preliminary data.</text>
</comment>
<dbReference type="EMBL" id="SRLO01000046">
    <property type="protein sequence ID" value="TNN81443.1"/>
    <property type="molecule type" value="Genomic_DNA"/>
</dbReference>
<proteinExistence type="predicted"/>
<protein>
    <submittedName>
        <fullName evidence="1">Uncharacterized protein</fullName>
    </submittedName>
</protein>
<gene>
    <name evidence="1" type="ORF">EYF80_008215</name>
</gene>
<accession>A0A4Z2IW34</accession>
<dbReference type="AlphaFoldDB" id="A0A4Z2IW34"/>
<organism evidence="1 2">
    <name type="scientific">Liparis tanakae</name>
    <name type="common">Tanaka's snailfish</name>
    <dbReference type="NCBI Taxonomy" id="230148"/>
    <lineage>
        <taxon>Eukaryota</taxon>
        <taxon>Metazoa</taxon>
        <taxon>Chordata</taxon>
        <taxon>Craniata</taxon>
        <taxon>Vertebrata</taxon>
        <taxon>Euteleostomi</taxon>
        <taxon>Actinopterygii</taxon>
        <taxon>Neopterygii</taxon>
        <taxon>Teleostei</taxon>
        <taxon>Neoteleostei</taxon>
        <taxon>Acanthomorphata</taxon>
        <taxon>Eupercaria</taxon>
        <taxon>Perciformes</taxon>
        <taxon>Cottioidei</taxon>
        <taxon>Cottales</taxon>
        <taxon>Liparidae</taxon>
        <taxon>Liparis</taxon>
    </lineage>
</organism>
<sequence>MLQYRTLIPKGRDHHLVCSRIPLERNADFQFLLFNIIQRHSNISIYRSIMPPNQGKAEIHLGLTSTALRASATPPLL</sequence>
<keyword evidence="2" id="KW-1185">Reference proteome</keyword>
<name>A0A4Z2IW34_9TELE</name>
<reference evidence="1 2" key="1">
    <citation type="submission" date="2019-03" db="EMBL/GenBank/DDBJ databases">
        <title>First draft genome of Liparis tanakae, snailfish: a comprehensive survey of snailfish specific genes.</title>
        <authorList>
            <person name="Kim W."/>
            <person name="Song I."/>
            <person name="Jeong J.-H."/>
            <person name="Kim D."/>
            <person name="Kim S."/>
            <person name="Ryu S."/>
            <person name="Song J.Y."/>
            <person name="Lee S.K."/>
        </authorList>
    </citation>
    <scope>NUCLEOTIDE SEQUENCE [LARGE SCALE GENOMIC DNA]</scope>
    <source>
        <tissue evidence="1">Muscle</tissue>
    </source>
</reference>